<dbReference type="InterPro" id="IPR048857">
    <property type="entry name" value="OTU1_Ubl"/>
</dbReference>
<evidence type="ECO:0000256" key="4">
    <source>
        <dbReference type="ARBA" id="ARBA00022786"/>
    </source>
</evidence>
<comment type="caution">
    <text evidence="8">The sequence shown here is derived from an EMBL/GenBank/DDBJ whole genome shotgun (WGS) entry which is preliminary data.</text>
</comment>
<comment type="catalytic activity">
    <reaction evidence="1">
        <text>Thiol-dependent hydrolysis of ester, thioester, amide, peptide and isopeptide bonds formed by the C-terminal Gly of ubiquitin (a 76-residue protein attached to proteins as an intracellular targeting signal).</text>
        <dbReference type="EC" id="3.4.19.12"/>
    </reaction>
</comment>
<dbReference type="Pfam" id="PF21403">
    <property type="entry name" value="OTU1_UBXL"/>
    <property type="match status" value="1"/>
</dbReference>
<name>A0AAI8YLC2_9PEZI</name>
<accession>A0AAI8YLC2</accession>
<evidence type="ECO:0000256" key="6">
    <source>
        <dbReference type="ARBA" id="ARBA00022807"/>
    </source>
</evidence>
<evidence type="ECO:0000256" key="3">
    <source>
        <dbReference type="ARBA" id="ARBA00022670"/>
    </source>
</evidence>
<dbReference type="AlphaFoldDB" id="A0AAI8YLC2"/>
<keyword evidence="5" id="KW-0378">Hydrolase</keyword>
<proteinExistence type="predicted"/>
<keyword evidence="9" id="KW-1185">Reference proteome</keyword>
<dbReference type="EC" id="3.4.19.12" evidence="2"/>
<reference evidence="8" key="1">
    <citation type="submission" date="2023-10" db="EMBL/GenBank/DDBJ databases">
        <authorList>
            <person name="Hackl T."/>
        </authorList>
    </citation>
    <scope>NUCLEOTIDE SEQUENCE</scope>
</reference>
<evidence type="ECO:0000256" key="5">
    <source>
        <dbReference type="ARBA" id="ARBA00022801"/>
    </source>
</evidence>
<organism evidence="8 9">
    <name type="scientific">Anthostomella pinea</name>
    <dbReference type="NCBI Taxonomy" id="933095"/>
    <lineage>
        <taxon>Eukaryota</taxon>
        <taxon>Fungi</taxon>
        <taxon>Dikarya</taxon>
        <taxon>Ascomycota</taxon>
        <taxon>Pezizomycotina</taxon>
        <taxon>Sordariomycetes</taxon>
        <taxon>Xylariomycetidae</taxon>
        <taxon>Xylariales</taxon>
        <taxon>Xylariaceae</taxon>
        <taxon>Anthostomella</taxon>
    </lineage>
</organism>
<evidence type="ECO:0000256" key="2">
    <source>
        <dbReference type="ARBA" id="ARBA00012759"/>
    </source>
</evidence>
<evidence type="ECO:0000256" key="1">
    <source>
        <dbReference type="ARBA" id="ARBA00000707"/>
    </source>
</evidence>
<dbReference type="Proteomes" id="UP001295740">
    <property type="component" value="Unassembled WGS sequence"/>
</dbReference>
<feature type="domain" description="OTU1 Ubl" evidence="7">
    <location>
        <begin position="96"/>
        <end position="144"/>
    </location>
</feature>
<evidence type="ECO:0000259" key="7">
    <source>
        <dbReference type="Pfam" id="PF21403"/>
    </source>
</evidence>
<gene>
    <name evidence="8" type="ORF">KHLLAP_LOCUS9412</name>
</gene>
<keyword evidence="3" id="KW-0645">Protease</keyword>
<dbReference type="Gene3D" id="3.10.20.90">
    <property type="entry name" value="Phosphatidylinositol 3-kinase Catalytic Subunit, Chain A, domain 1"/>
    <property type="match status" value="1"/>
</dbReference>
<keyword evidence="4" id="KW-0833">Ubl conjugation pathway</keyword>
<sequence>MIVLALLKAVRQENGYKTIEDGGIIVEDAPGCVPAEPLWGLMLHQPRLRVDQEGVAAPPASWAAWCSSCGTLAKSAAHVTPGHLDSQPKHRAVSPMKLRYKAPSGGGSIVVDDHATVAQLFETLKSTTGFADVTVKYGWPPQALGLEEARPSVRPQYGNRIKERKA</sequence>
<dbReference type="EMBL" id="CAUWAG010000012">
    <property type="protein sequence ID" value="CAJ2508944.1"/>
    <property type="molecule type" value="Genomic_DNA"/>
</dbReference>
<evidence type="ECO:0000313" key="9">
    <source>
        <dbReference type="Proteomes" id="UP001295740"/>
    </source>
</evidence>
<keyword evidence="6" id="KW-0788">Thiol protease</keyword>
<evidence type="ECO:0000313" key="8">
    <source>
        <dbReference type="EMBL" id="CAJ2508944.1"/>
    </source>
</evidence>
<protein>
    <recommendedName>
        <fullName evidence="2">ubiquitinyl hydrolase 1</fullName>
        <ecNumber evidence="2">3.4.19.12</ecNumber>
    </recommendedName>
</protein>